<feature type="repeat" description="WD" evidence="9">
    <location>
        <begin position="618"/>
        <end position="659"/>
    </location>
</feature>
<dbReference type="EMBL" id="KQ435776">
    <property type="protein sequence ID" value="KOX74930.1"/>
    <property type="molecule type" value="Genomic_DNA"/>
</dbReference>
<dbReference type="InterPro" id="IPR037264">
    <property type="entry name" value="TFIID_NTD2_sf"/>
</dbReference>
<name>A0A0M9A0M7_9HYME</name>
<evidence type="ECO:0000256" key="8">
    <source>
        <dbReference type="ARBA" id="ARBA00044130"/>
    </source>
</evidence>
<dbReference type="InterPro" id="IPR019775">
    <property type="entry name" value="WD40_repeat_CS"/>
</dbReference>
<evidence type="ECO:0000256" key="1">
    <source>
        <dbReference type="ARBA" id="ARBA00004123"/>
    </source>
</evidence>
<evidence type="ECO:0000256" key="5">
    <source>
        <dbReference type="ARBA" id="ARBA00023015"/>
    </source>
</evidence>
<accession>A0A0M9A0M7</accession>
<reference evidence="12 13" key="1">
    <citation type="submission" date="2015-07" db="EMBL/GenBank/DDBJ databases">
        <title>The genome of Melipona quadrifasciata.</title>
        <authorList>
            <person name="Pan H."/>
            <person name="Kapheim K."/>
        </authorList>
    </citation>
    <scope>NUCLEOTIDE SEQUENCE [LARGE SCALE GENOMIC DNA]</scope>
    <source>
        <strain evidence="12">0111107301</strain>
        <tissue evidence="12">Whole body</tissue>
    </source>
</reference>
<dbReference type="SUPFAM" id="SSF50978">
    <property type="entry name" value="WD40 repeat-like"/>
    <property type="match status" value="1"/>
</dbReference>
<feature type="compositionally biased region" description="Basic and acidic residues" evidence="10">
    <location>
        <begin position="318"/>
        <end position="328"/>
    </location>
</feature>
<feature type="repeat" description="WD" evidence="9">
    <location>
        <begin position="492"/>
        <end position="533"/>
    </location>
</feature>
<evidence type="ECO:0000313" key="13">
    <source>
        <dbReference type="Proteomes" id="UP000053105"/>
    </source>
</evidence>
<comment type="similarity">
    <text evidence="2">Belongs to the WD repeat TAF5 family.</text>
</comment>
<dbReference type="PROSITE" id="PS00678">
    <property type="entry name" value="WD_REPEATS_1"/>
    <property type="match status" value="1"/>
</dbReference>
<dbReference type="InterPro" id="IPR015943">
    <property type="entry name" value="WD40/YVTN_repeat-like_dom_sf"/>
</dbReference>
<feature type="repeat" description="WD" evidence="9">
    <location>
        <begin position="450"/>
        <end position="485"/>
    </location>
</feature>
<dbReference type="Proteomes" id="UP000053105">
    <property type="component" value="Unassembled WGS sequence"/>
</dbReference>
<organism evidence="12 13">
    <name type="scientific">Melipona quadrifasciata</name>
    <dbReference type="NCBI Taxonomy" id="166423"/>
    <lineage>
        <taxon>Eukaryota</taxon>
        <taxon>Metazoa</taxon>
        <taxon>Ecdysozoa</taxon>
        <taxon>Arthropoda</taxon>
        <taxon>Hexapoda</taxon>
        <taxon>Insecta</taxon>
        <taxon>Pterygota</taxon>
        <taxon>Neoptera</taxon>
        <taxon>Endopterygota</taxon>
        <taxon>Hymenoptera</taxon>
        <taxon>Apocrita</taxon>
        <taxon>Aculeata</taxon>
        <taxon>Apoidea</taxon>
        <taxon>Anthophila</taxon>
        <taxon>Apidae</taxon>
        <taxon>Melipona</taxon>
    </lineage>
</organism>
<dbReference type="PRINTS" id="PR00320">
    <property type="entry name" value="GPROTEINBRPT"/>
</dbReference>
<keyword evidence="13" id="KW-1185">Reference proteome</keyword>
<dbReference type="CDD" id="cd08044">
    <property type="entry name" value="TAF5_NTD2"/>
    <property type="match status" value="1"/>
</dbReference>
<dbReference type="InterPro" id="IPR007582">
    <property type="entry name" value="TFIID_NTD2"/>
</dbReference>
<keyword evidence="5" id="KW-0805">Transcription regulation</keyword>
<evidence type="ECO:0000256" key="6">
    <source>
        <dbReference type="ARBA" id="ARBA00023163"/>
    </source>
</evidence>
<evidence type="ECO:0000256" key="2">
    <source>
        <dbReference type="ARBA" id="ARBA00009435"/>
    </source>
</evidence>
<keyword evidence="12" id="KW-0396">Initiation factor</keyword>
<evidence type="ECO:0000256" key="10">
    <source>
        <dbReference type="SAM" id="MobiDB-lite"/>
    </source>
</evidence>
<feature type="repeat" description="WD" evidence="9">
    <location>
        <begin position="576"/>
        <end position="617"/>
    </location>
</feature>
<evidence type="ECO:0000259" key="11">
    <source>
        <dbReference type="Pfam" id="PF04494"/>
    </source>
</evidence>
<dbReference type="PANTHER" id="PTHR19879">
    <property type="entry name" value="TRANSCRIPTION INITIATION FACTOR TFIID"/>
    <property type="match status" value="1"/>
</dbReference>
<dbReference type="InterPro" id="IPR001680">
    <property type="entry name" value="WD40_rpt"/>
</dbReference>
<dbReference type="Gene3D" id="2.130.10.10">
    <property type="entry name" value="YVTN repeat-like/Quinoprotein amine dehydrogenase"/>
    <property type="match status" value="2"/>
</dbReference>
<dbReference type="STRING" id="166423.A0A0M9A0M7"/>
<dbReference type="PROSITE" id="PS50294">
    <property type="entry name" value="WD_REPEATS_REGION"/>
    <property type="match status" value="5"/>
</dbReference>
<keyword evidence="6" id="KW-0804">Transcription</keyword>
<evidence type="ECO:0000256" key="4">
    <source>
        <dbReference type="ARBA" id="ARBA00022737"/>
    </source>
</evidence>
<keyword evidence="12" id="KW-0648">Protein biosynthesis</keyword>
<protein>
    <recommendedName>
        <fullName evidence="8">Transcription initiation factor TFIID subunit 5</fullName>
    </recommendedName>
</protein>
<evidence type="ECO:0000313" key="12">
    <source>
        <dbReference type="EMBL" id="KOX74930.1"/>
    </source>
</evidence>
<dbReference type="PROSITE" id="PS50082">
    <property type="entry name" value="WD_REPEATS_2"/>
    <property type="match status" value="5"/>
</dbReference>
<dbReference type="Pfam" id="PF00400">
    <property type="entry name" value="WD40"/>
    <property type="match status" value="5"/>
</dbReference>
<dbReference type="FunFam" id="2.130.10.10:FF:000243">
    <property type="entry name" value="Transcription initiation factor TFIID subunit 5"/>
    <property type="match status" value="1"/>
</dbReference>
<dbReference type="AlphaFoldDB" id="A0A0M9A0M7"/>
<dbReference type="OrthoDB" id="10266330at2759"/>
<dbReference type="SMART" id="SM00320">
    <property type="entry name" value="WD40"/>
    <property type="match status" value="6"/>
</dbReference>
<keyword evidence="3 9" id="KW-0853">WD repeat</keyword>
<evidence type="ECO:0000256" key="9">
    <source>
        <dbReference type="PROSITE-ProRule" id="PRU00221"/>
    </source>
</evidence>
<evidence type="ECO:0000256" key="3">
    <source>
        <dbReference type="ARBA" id="ARBA00022574"/>
    </source>
</evidence>
<keyword evidence="4" id="KW-0677">Repeat</keyword>
<feature type="region of interest" description="Disordered" evidence="10">
    <location>
        <begin position="291"/>
        <end position="344"/>
    </location>
</feature>
<gene>
    <name evidence="12" type="ORF">WN51_13491</name>
</gene>
<sequence length="710" mass="79760">MVHIVHITHRGASVRLGARLSSPRLATIGHGRALGFGCHLTSGQRTLSFRRIGRAEENKTKRGRVLTDDRSRKYRNDPPGTEELFKKEANLTDISADETQQTDSEVNSVLSAYKSEGDPALYEKAYSELKKFVEGSLDIYKHELGTILYPVLVHMYLELVYNNHSEEAKQLLEKFGGNLEEYYQNDLKRLSNVTKREQMAGNELTDTFKSNQFIIRMSRDTLSILKRHLQEKKQSVLLNIIQEHLYFDMYEGVARNKQQIDATSGAMVGEATRQDNKAKVYYGLLKEPDIQCMPPTEEEEDDTGGADGDKPKKKKAKKDPLFSKKTKSDPNAPPVGRMPLPNLKDADKLEKGKALREASKRVVLGPDTLPSICFYTLLNAVHSVTAAEVAEDSSLLAIGFADSCIKVWSLVPQKLRLMKTGEQLQDIDREADDVLVRMMDDRTAETSRSLFGHNGPIYNLSFSPDRNLLLSCSEDSTVRLWSLHTWTCVVCYKGHLFPVWCVKFSPHGYYFATSSHDRTARLWATDSHQPLRIFAGHYSDVDVVQFHPNSNYVASGSSDMTVRLWDCVTGSQVRLMTGHKAPIYSLAFSAEGRFLASAGADHRVLVWDLAHGHLVAALSNHSGTIHCLSFSRDGNILVSGSLDYTIKLWDFTKLAEEMSLEDVNVSHNPDVKTNAEAYLLRTFATKNTPVFTLHFSRRNLLLGVGMFEST</sequence>
<feature type="domain" description="TFIID subunit TAF5 NTD2" evidence="11">
    <location>
        <begin position="117"/>
        <end position="245"/>
    </location>
</feature>
<dbReference type="CDD" id="cd00200">
    <property type="entry name" value="WD40"/>
    <property type="match status" value="1"/>
</dbReference>
<comment type="subcellular location">
    <subcellularLocation>
        <location evidence="1">Nucleus</location>
    </subcellularLocation>
</comment>
<feature type="repeat" description="WD" evidence="9">
    <location>
        <begin position="534"/>
        <end position="575"/>
    </location>
</feature>
<proteinExistence type="inferred from homology"/>
<dbReference type="GO" id="GO:0016251">
    <property type="term" value="F:RNA polymerase II general transcription initiation factor activity"/>
    <property type="evidence" value="ECO:0007669"/>
    <property type="project" value="TreeGrafter"/>
</dbReference>
<evidence type="ECO:0000256" key="7">
    <source>
        <dbReference type="ARBA" id="ARBA00023242"/>
    </source>
</evidence>
<dbReference type="InterPro" id="IPR036322">
    <property type="entry name" value="WD40_repeat_dom_sf"/>
</dbReference>
<dbReference type="Gene3D" id="1.25.40.500">
    <property type="entry name" value="TFIID subunit TAF5, NTD2 domain"/>
    <property type="match status" value="1"/>
</dbReference>
<dbReference type="PANTHER" id="PTHR19879:SF1">
    <property type="entry name" value="CANNONBALL-RELATED"/>
    <property type="match status" value="1"/>
</dbReference>
<dbReference type="SUPFAM" id="SSF160897">
    <property type="entry name" value="Taf5 N-terminal domain-like"/>
    <property type="match status" value="1"/>
</dbReference>
<keyword evidence="7" id="KW-0539">Nucleus</keyword>
<dbReference type="GO" id="GO:0005669">
    <property type="term" value="C:transcription factor TFIID complex"/>
    <property type="evidence" value="ECO:0007669"/>
    <property type="project" value="TreeGrafter"/>
</dbReference>
<dbReference type="Pfam" id="PF04494">
    <property type="entry name" value="TFIID_NTD2"/>
    <property type="match status" value="1"/>
</dbReference>
<dbReference type="GO" id="GO:0003743">
    <property type="term" value="F:translation initiation factor activity"/>
    <property type="evidence" value="ECO:0007669"/>
    <property type="project" value="UniProtKB-KW"/>
</dbReference>
<dbReference type="GO" id="GO:0006367">
    <property type="term" value="P:transcription initiation at RNA polymerase II promoter"/>
    <property type="evidence" value="ECO:0007669"/>
    <property type="project" value="TreeGrafter"/>
</dbReference>
<dbReference type="InterPro" id="IPR020472">
    <property type="entry name" value="WD40_PAC1"/>
</dbReference>